<reference evidence="1" key="2">
    <citation type="journal article" date="2015" name="Data Brief">
        <title>Shoot transcriptome of the giant reed, Arundo donax.</title>
        <authorList>
            <person name="Barrero R.A."/>
            <person name="Guerrero F.D."/>
            <person name="Moolhuijzen P."/>
            <person name="Goolsby J.A."/>
            <person name="Tidwell J."/>
            <person name="Bellgard S.E."/>
            <person name="Bellgard M.I."/>
        </authorList>
    </citation>
    <scope>NUCLEOTIDE SEQUENCE</scope>
    <source>
        <tissue evidence="1">Shoot tissue taken approximately 20 cm above the soil surface</tissue>
    </source>
</reference>
<sequence length="41" mass="4851">MFEQAKAMVGRSNIFIGREYYYCLCYREMSKVYVGSILVQC</sequence>
<evidence type="ECO:0000313" key="1">
    <source>
        <dbReference type="EMBL" id="JAD53756.1"/>
    </source>
</evidence>
<organism evidence="1">
    <name type="scientific">Arundo donax</name>
    <name type="common">Giant reed</name>
    <name type="synonym">Donax arundinaceus</name>
    <dbReference type="NCBI Taxonomy" id="35708"/>
    <lineage>
        <taxon>Eukaryota</taxon>
        <taxon>Viridiplantae</taxon>
        <taxon>Streptophyta</taxon>
        <taxon>Embryophyta</taxon>
        <taxon>Tracheophyta</taxon>
        <taxon>Spermatophyta</taxon>
        <taxon>Magnoliopsida</taxon>
        <taxon>Liliopsida</taxon>
        <taxon>Poales</taxon>
        <taxon>Poaceae</taxon>
        <taxon>PACMAD clade</taxon>
        <taxon>Arundinoideae</taxon>
        <taxon>Arundineae</taxon>
        <taxon>Arundo</taxon>
    </lineage>
</organism>
<protein>
    <submittedName>
        <fullName evidence="1">Uncharacterized protein</fullName>
    </submittedName>
</protein>
<accession>A0A0A9ARK1</accession>
<name>A0A0A9ARK1_ARUDO</name>
<dbReference type="AlphaFoldDB" id="A0A0A9ARK1"/>
<reference evidence="1" key="1">
    <citation type="submission" date="2014-09" db="EMBL/GenBank/DDBJ databases">
        <authorList>
            <person name="Magalhaes I.L.F."/>
            <person name="Oliveira U."/>
            <person name="Santos F.R."/>
            <person name="Vidigal T.H.D.A."/>
            <person name="Brescovit A.D."/>
            <person name="Santos A.J."/>
        </authorList>
    </citation>
    <scope>NUCLEOTIDE SEQUENCE</scope>
    <source>
        <tissue evidence="1">Shoot tissue taken approximately 20 cm above the soil surface</tissue>
    </source>
</reference>
<proteinExistence type="predicted"/>
<dbReference type="EMBL" id="GBRH01244139">
    <property type="protein sequence ID" value="JAD53756.1"/>
    <property type="molecule type" value="Transcribed_RNA"/>
</dbReference>